<protein>
    <submittedName>
        <fullName evidence="1">Uncharacterized protein</fullName>
    </submittedName>
</protein>
<comment type="caution">
    <text evidence="1">The sequence shown here is derived from an EMBL/GenBank/DDBJ whole genome shotgun (WGS) entry which is preliminary data.</text>
</comment>
<dbReference type="Proteomes" id="UP001430953">
    <property type="component" value="Unassembled WGS sequence"/>
</dbReference>
<keyword evidence="2" id="KW-1185">Reference proteome</keyword>
<dbReference type="EMBL" id="JADYXP020000007">
    <property type="protein sequence ID" value="KAL0120566.1"/>
    <property type="molecule type" value="Genomic_DNA"/>
</dbReference>
<accession>A0AAW2G092</accession>
<proteinExistence type="predicted"/>
<name>A0AAW2G092_9HYME</name>
<sequence length="55" mass="6373">MAPVITHRPYNRIVLHCFMITRYISQEIFQVSSDTVLQSECSRPSSRGHGKCRHV</sequence>
<evidence type="ECO:0000313" key="2">
    <source>
        <dbReference type="Proteomes" id="UP001430953"/>
    </source>
</evidence>
<dbReference type="AlphaFoldDB" id="A0AAW2G092"/>
<organism evidence="1 2">
    <name type="scientific">Cardiocondyla obscurior</name>
    <dbReference type="NCBI Taxonomy" id="286306"/>
    <lineage>
        <taxon>Eukaryota</taxon>
        <taxon>Metazoa</taxon>
        <taxon>Ecdysozoa</taxon>
        <taxon>Arthropoda</taxon>
        <taxon>Hexapoda</taxon>
        <taxon>Insecta</taxon>
        <taxon>Pterygota</taxon>
        <taxon>Neoptera</taxon>
        <taxon>Endopterygota</taxon>
        <taxon>Hymenoptera</taxon>
        <taxon>Apocrita</taxon>
        <taxon>Aculeata</taxon>
        <taxon>Formicoidea</taxon>
        <taxon>Formicidae</taxon>
        <taxon>Myrmicinae</taxon>
        <taxon>Cardiocondyla</taxon>
    </lineage>
</organism>
<gene>
    <name evidence="1" type="ORF">PUN28_008339</name>
</gene>
<evidence type="ECO:0000313" key="1">
    <source>
        <dbReference type="EMBL" id="KAL0120566.1"/>
    </source>
</evidence>
<reference evidence="1 2" key="1">
    <citation type="submission" date="2023-03" db="EMBL/GenBank/DDBJ databases">
        <title>High recombination rates correlate with genetic variation in Cardiocondyla obscurior ants.</title>
        <authorList>
            <person name="Errbii M."/>
        </authorList>
    </citation>
    <scope>NUCLEOTIDE SEQUENCE [LARGE SCALE GENOMIC DNA]</scope>
    <source>
        <strain evidence="1">Alpha-2009</strain>
        <tissue evidence="1">Whole body</tissue>
    </source>
</reference>